<evidence type="ECO:0000313" key="2">
    <source>
        <dbReference type="Proteomes" id="UP001597285"/>
    </source>
</evidence>
<proteinExistence type="predicted"/>
<protein>
    <submittedName>
        <fullName evidence="1">DUF2922 domain-containing protein</fullName>
    </submittedName>
</protein>
<name>A0ABW4NJL2_9LACT</name>
<evidence type="ECO:0000313" key="1">
    <source>
        <dbReference type="EMBL" id="MFD1798313.1"/>
    </source>
</evidence>
<gene>
    <name evidence="1" type="ORF">ACFSBK_00345</name>
</gene>
<dbReference type="RefSeq" id="WP_058918806.1">
    <property type="nucleotide sequence ID" value="NZ_JBHSQC010000011.1"/>
</dbReference>
<dbReference type="Proteomes" id="UP001597285">
    <property type="component" value="Unassembled WGS sequence"/>
</dbReference>
<accession>A0ABW4NJL2</accession>
<sequence>MAKTLELRFNTSLGKAKTMSVQDPILDLTSIDAQKAMDDIIALDLFENEGVNLYASVVGARYVERVVEDIFEVE</sequence>
<dbReference type="EMBL" id="JBHUFF010000002">
    <property type="protein sequence ID" value="MFD1798313.1"/>
    <property type="molecule type" value="Genomic_DNA"/>
</dbReference>
<dbReference type="Pfam" id="PF11148">
    <property type="entry name" value="DUF2922"/>
    <property type="match status" value="1"/>
</dbReference>
<keyword evidence="2" id="KW-1185">Reference proteome</keyword>
<dbReference type="InterPro" id="IPR021321">
    <property type="entry name" value="DUF2922"/>
</dbReference>
<organism evidence="1 2">
    <name type="scientific">Carnobacterium antarcticum</name>
    <dbReference type="NCBI Taxonomy" id="2126436"/>
    <lineage>
        <taxon>Bacteria</taxon>
        <taxon>Bacillati</taxon>
        <taxon>Bacillota</taxon>
        <taxon>Bacilli</taxon>
        <taxon>Lactobacillales</taxon>
        <taxon>Carnobacteriaceae</taxon>
        <taxon>Carnobacterium</taxon>
    </lineage>
</organism>
<comment type="caution">
    <text evidence="1">The sequence shown here is derived from an EMBL/GenBank/DDBJ whole genome shotgun (WGS) entry which is preliminary data.</text>
</comment>
<reference evidence="2" key="1">
    <citation type="journal article" date="2019" name="Int. J. Syst. Evol. Microbiol.">
        <title>The Global Catalogue of Microorganisms (GCM) 10K type strain sequencing project: providing services to taxonomists for standard genome sequencing and annotation.</title>
        <authorList>
            <consortium name="The Broad Institute Genomics Platform"/>
            <consortium name="The Broad Institute Genome Sequencing Center for Infectious Disease"/>
            <person name="Wu L."/>
            <person name="Ma J."/>
        </authorList>
    </citation>
    <scope>NUCLEOTIDE SEQUENCE [LARGE SCALE GENOMIC DNA]</scope>
    <source>
        <strain evidence="2">KCTC 42143</strain>
    </source>
</reference>